<dbReference type="EMBL" id="LT670817">
    <property type="protein sequence ID" value="SHH49593.1"/>
    <property type="molecule type" value="Genomic_DNA"/>
</dbReference>
<feature type="transmembrane region" description="Helical" evidence="1">
    <location>
        <begin position="119"/>
        <end position="141"/>
    </location>
</feature>
<dbReference type="OrthoDB" id="7595044at2"/>
<keyword evidence="1" id="KW-0472">Membrane</keyword>
<keyword evidence="1" id="KW-0812">Transmembrane</keyword>
<dbReference type="AlphaFoldDB" id="A0A1M5TGX1"/>
<dbReference type="RefSeq" id="WP_079603705.1">
    <property type="nucleotide sequence ID" value="NZ_LT670817.1"/>
</dbReference>
<evidence type="ECO:0000313" key="3">
    <source>
        <dbReference type="Proteomes" id="UP000189796"/>
    </source>
</evidence>
<name>A0A1M5TGX1_9BRAD</name>
<reference evidence="2 3" key="1">
    <citation type="submission" date="2016-11" db="EMBL/GenBank/DDBJ databases">
        <authorList>
            <person name="Jaros S."/>
            <person name="Januszkiewicz K."/>
            <person name="Wedrychowicz H."/>
        </authorList>
    </citation>
    <scope>NUCLEOTIDE SEQUENCE [LARGE SCALE GENOMIC DNA]</scope>
    <source>
        <strain evidence="2 3">GAS138</strain>
    </source>
</reference>
<feature type="transmembrane region" description="Helical" evidence="1">
    <location>
        <begin position="408"/>
        <end position="427"/>
    </location>
</feature>
<sequence length="471" mass="51688">MTPNLFAYLALVAWPLVALYLYLSGPAGLATMWTILAGQLLLPVGTFFKFEMIPQFDKVSIPNLCALIGCTIAAQRPPRITNGMGVVEVLILLCVVSPLPTSLLNGDPIHIGSTVLPGVGLYDGISAVIFQLIMLIPFFLGRRFFRNAADTQQLFSVLSFAGLAYSVLLLFEIRFSPQLHNWVYGYHPTNFEQEVRESGFRPMVFMGHGLVACFFAMTAAVASAALWRARFRAVRFAPAGAATAYLSAVLVLCKSSAATVYGMVLVPLVVWTTPRLQMCVAVFLVSIALLYPFLRMYDVFPTQTILGVADSIDPARASSLELRFREEGRLLNRASERFMLGWGRFGRNRIFVEDWRGIGGDSSITDGLWVIVLGQFGLVGFIAEFGLLAISVFRAAKALKFAESLKDSIFLSALALIVAVNIIDLLPNSALSPWSWLLVGTLLGRSEMMLARSRNRNLRTASPPTVQEARA</sequence>
<gene>
    <name evidence="2" type="ORF">SAMN05443248_5001</name>
</gene>
<protein>
    <recommendedName>
        <fullName evidence="4">O-Antigen ligase</fullName>
    </recommendedName>
</protein>
<feature type="transmembrane region" description="Helical" evidence="1">
    <location>
        <begin position="205"/>
        <end position="227"/>
    </location>
</feature>
<keyword evidence="1" id="KW-1133">Transmembrane helix</keyword>
<feature type="transmembrane region" description="Helical" evidence="1">
    <location>
        <begin position="80"/>
        <end position="99"/>
    </location>
</feature>
<feature type="transmembrane region" description="Helical" evidence="1">
    <location>
        <begin position="368"/>
        <end position="396"/>
    </location>
</feature>
<feature type="transmembrane region" description="Helical" evidence="1">
    <location>
        <begin position="5"/>
        <end position="23"/>
    </location>
</feature>
<feature type="transmembrane region" description="Helical" evidence="1">
    <location>
        <begin position="276"/>
        <end position="294"/>
    </location>
</feature>
<evidence type="ECO:0000256" key="1">
    <source>
        <dbReference type="SAM" id="Phobius"/>
    </source>
</evidence>
<feature type="transmembrane region" description="Helical" evidence="1">
    <location>
        <begin position="153"/>
        <end position="171"/>
    </location>
</feature>
<proteinExistence type="predicted"/>
<evidence type="ECO:0008006" key="4">
    <source>
        <dbReference type="Google" id="ProtNLM"/>
    </source>
</evidence>
<feature type="transmembrane region" description="Helical" evidence="1">
    <location>
        <begin position="29"/>
        <end position="48"/>
    </location>
</feature>
<organism evidence="2 3">
    <name type="scientific">Bradyrhizobium erythrophlei</name>
    <dbReference type="NCBI Taxonomy" id="1437360"/>
    <lineage>
        <taxon>Bacteria</taxon>
        <taxon>Pseudomonadati</taxon>
        <taxon>Pseudomonadota</taxon>
        <taxon>Alphaproteobacteria</taxon>
        <taxon>Hyphomicrobiales</taxon>
        <taxon>Nitrobacteraceae</taxon>
        <taxon>Bradyrhizobium</taxon>
    </lineage>
</organism>
<dbReference type="Proteomes" id="UP000189796">
    <property type="component" value="Chromosome I"/>
</dbReference>
<accession>A0A1M5TGX1</accession>
<evidence type="ECO:0000313" key="2">
    <source>
        <dbReference type="EMBL" id="SHH49593.1"/>
    </source>
</evidence>